<proteinExistence type="predicted"/>
<dbReference type="RefSeq" id="WP_200692907.1">
    <property type="nucleotide sequence ID" value="NZ_JAVREX010000027.1"/>
</dbReference>
<dbReference type="Proteomes" id="UP001183777">
    <property type="component" value="Unassembled WGS sequence"/>
</dbReference>
<keyword evidence="2" id="KW-1185">Reference proteome</keyword>
<reference evidence="2" key="1">
    <citation type="submission" date="2023-07" db="EMBL/GenBank/DDBJ databases">
        <title>30 novel species of actinomycetes from the DSMZ collection.</title>
        <authorList>
            <person name="Nouioui I."/>
        </authorList>
    </citation>
    <scope>NUCLEOTIDE SEQUENCE [LARGE SCALE GENOMIC DNA]</scope>
    <source>
        <strain evidence="2">DSM 41770</strain>
    </source>
</reference>
<accession>A0ABU2RW01</accession>
<sequence>MARLIPLVLIGLAVFFWLRTRRKTSAYLASYESVQDPDRDRRDPPSPAP</sequence>
<dbReference type="EMBL" id="JAVREX010000027">
    <property type="protein sequence ID" value="MDT0432705.1"/>
    <property type="molecule type" value="Genomic_DNA"/>
</dbReference>
<gene>
    <name evidence="1" type="ORF">RM649_34460</name>
</gene>
<evidence type="ECO:0000313" key="2">
    <source>
        <dbReference type="Proteomes" id="UP001183777"/>
    </source>
</evidence>
<evidence type="ECO:0000313" key="1">
    <source>
        <dbReference type="EMBL" id="MDT0432705.1"/>
    </source>
</evidence>
<name>A0ABU2RW01_9ACTN</name>
<comment type="caution">
    <text evidence="1">The sequence shown here is derived from an EMBL/GenBank/DDBJ whole genome shotgun (WGS) entry which is preliminary data.</text>
</comment>
<protein>
    <submittedName>
        <fullName evidence="1">Uncharacterized protein</fullName>
    </submittedName>
</protein>
<organism evidence="1 2">
    <name type="scientific">Streptomyces salyersiae</name>
    <dbReference type="NCBI Taxonomy" id="3075530"/>
    <lineage>
        <taxon>Bacteria</taxon>
        <taxon>Bacillati</taxon>
        <taxon>Actinomycetota</taxon>
        <taxon>Actinomycetes</taxon>
        <taxon>Kitasatosporales</taxon>
        <taxon>Streptomycetaceae</taxon>
        <taxon>Streptomyces</taxon>
    </lineage>
</organism>